<name>A0A8S9JV30_BRACR</name>
<protein>
    <submittedName>
        <fullName evidence="1">Uncharacterized protein</fullName>
    </submittedName>
</protein>
<gene>
    <name evidence="1" type="ORF">F2Q70_00036990</name>
</gene>
<proteinExistence type="predicted"/>
<dbReference type="AlphaFoldDB" id="A0A8S9JV30"/>
<reference evidence="1" key="1">
    <citation type="submission" date="2019-12" db="EMBL/GenBank/DDBJ databases">
        <title>Genome sequencing and annotation of Brassica cretica.</title>
        <authorList>
            <person name="Studholme D.J."/>
            <person name="Sarris P.F."/>
        </authorList>
    </citation>
    <scope>NUCLEOTIDE SEQUENCE</scope>
    <source>
        <strain evidence="1">PFS-102/07</strain>
        <tissue evidence="1">Leaf</tissue>
    </source>
</reference>
<comment type="caution">
    <text evidence="1">The sequence shown here is derived from an EMBL/GenBank/DDBJ whole genome shotgun (WGS) entry which is preliminary data.</text>
</comment>
<organism evidence="1">
    <name type="scientific">Brassica cretica</name>
    <name type="common">Mustard</name>
    <dbReference type="NCBI Taxonomy" id="69181"/>
    <lineage>
        <taxon>Eukaryota</taxon>
        <taxon>Viridiplantae</taxon>
        <taxon>Streptophyta</taxon>
        <taxon>Embryophyta</taxon>
        <taxon>Tracheophyta</taxon>
        <taxon>Spermatophyta</taxon>
        <taxon>Magnoliopsida</taxon>
        <taxon>eudicotyledons</taxon>
        <taxon>Gunneridae</taxon>
        <taxon>Pentapetalae</taxon>
        <taxon>rosids</taxon>
        <taxon>malvids</taxon>
        <taxon>Brassicales</taxon>
        <taxon>Brassicaceae</taxon>
        <taxon>Brassiceae</taxon>
        <taxon>Brassica</taxon>
    </lineage>
</organism>
<dbReference type="EMBL" id="QGKY02000246">
    <property type="protein sequence ID" value="KAF2585692.1"/>
    <property type="molecule type" value="Genomic_DNA"/>
</dbReference>
<sequence>MAEKNVYSWNAVISAIVKLEVHFLKGFAKTDGCESEALEMFGENHCSAYPMWFTVKTVNDATRFAVFNSSFERDTVVYKTSSIDGRASYVLTLVKPDDKVM</sequence>
<evidence type="ECO:0000313" key="1">
    <source>
        <dbReference type="EMBL" id="KAF2585692.1"/>
    </source>
</evidence>
<accession>A0A8S9JV30</accession>